<evidence type="ECO:0000313" key="2">
    <source>
        <dbReference type="Proteomes" id="UP000499080"/>
    </source>
</evidence>
<keyword evidence="2" id="KW-1185">Reference proteome</keyword>
<name>A0A4Y2CXY9_ARAVE</name>
<comment type="caution">
    <text evidence="1">The sequence shown here is derived from an EMBL/GenBank/DDBJ whole genome shotgun (WGS) entry which is preliminary data.</text>
</comment>
<dbReference type="AlphaFoldDB" id="A0A4Y2CXY9"/>
<reference evidence="1 2" key="1">
    <citation type="journal article" date="2019" name="Sci. Rep.">
        <title>Orb-weaving spider Araneus ventricosus genome elucidates the spidroin gene catalogue.</title>
        <authorList>
            <person name="Kono N."/>
            <person name="Nakamura H."/>
            <person name="Ohtoshi R."/>
            <person name="Moran D.A.P."/>
            <person name="Shinohara A."/>
            <person name="Yoshida Y."/>
            <person name="Fujiwara M."/>
            <person name="Mori M."/>
            <person name="Tomita M."/>
            <person name="Arakawa K."/>
        </authorList>
    </citation>
    <scope>NUCLEOTIDE SEQUENCE [LARGE SCALE GENOMIC DNA]</scope>
</reference>
<gene>
    <name evidence="1" type="ORF">AVEN_52439_1</name>
</gene>
<sequence>MCPSTIKNLFTDSRGDLYLWFVHGQLALFNKVILGIEKDNTTAFEVAEAHEALKRNPTERKASNFISMGAKNIYRNLDEQVRNNVKEEFDGVYER</sequence>
<proteinExistence type="predicted"/>
<organism evidence="1 2">
    <name type="scientific">Araneus ventricosus</name>
    <name type="common">Orbweaver spider</name>
    <name type="synonym">Epeira ventricosa</name>
    <dbReference type="NCBI Taxonomy" id="182803"/>
    <lineage>
        <taxon>Eukaryota</taxon>
        <taxon>Metazoa</taxon>
        <taxon>Ecdysozoa</taxon>
        <taxon>Arthropoda</taxon>
        <taxon>Chelicerata</taxon>
        <taxon>Arachnida</taxon>
        <taxon>Araneae</taxon>
        <taxon>Araneomorphae</taxon>
        <taxon>Entelegynae</taxon>
        <taxon>Araneoidea</taxon>
        <taxon>Araneidae</taxon>
        <taxon>Araneus</taxon>
    </lineage>
</organism>
<dbReference type="Proteomes" id="UP000499080">
    <property type="component" value="Unassembled WGS sequence"/>
</dbReference>
<dbReference type="EMBL" id="BGPR01000259">
    <property type="protein sequence ID" value="GBM08594.1"/>
    <property type="molecule type" value="Genomic_DNA"/>
</dbReference>
<accession>A0A4Y2CXY9</accession>
<protein>
    <submittedName>
        <fullName evidence="1">Uncharacterized protein</fullName>
    </submittedName>
</protein>
<evidence type="ECO:0000313" key="1">
    <source>
        <dbReference type="EMBL" id="GBM08594.1"/>
    </source>
</evidence>